<gene>
    <name evidence="5" type="ORF">QQS21_007638</name>
</gene>
<accession>A0AAJ0CL71</accession>
<dbReference type="GO" id="GO:0005975">
    <property type="term" value="P:carbohydrate metabolic process"/>
    <property type="evidence" value="ECO:0007669"/>
    <property type="project" value="InterPro"/>
</dbReference>
<dbReference type="InterPro" id="IPR017853">
    <property type="entry name" value="GH"/>
</dbReference>
<evidence type="ECO:0000259" key="4">
    <source>
        <dbReference type="PROSITE" id="PS51910"/>
    </source>
</evidence>
<dbReference type="AlphaFoldDB" id="A0AAJ0CL71"/>
<dbReference type="PANTHER" id="PTHR11177">
    <property type="entry name" value="CHITINASE"/>
    <property type="match status" value="1"/>
</dbReference>
<keyword evidence="6" id="KW-1185">Reference proteome</keyword>
<evidence type="ECO:0000313" key="5">
    <source>
        <dbReference type="EMBL" id="KAK2594662.1"/>
    </source>
</evidence>
<comment type="similarity">
    <text evidence="1">Belongs to the glycosyl hydrolase 18 family. Chitinase class V subfamily.</text>
</comment>
<dbReference type="Pfam" id="PF00704">
    <property type="entry name" value="Glyco_hydro_18"/>
    <property type="match status" value="1"/>
</dbReference>
<evidence type="ECO:0000313" key="6">
    <source>
        <dbReference type="Proteomes" id="UP001251528"/>
    </source>
</evidence>
<evidence type="ECO:0000256" key="3">
    <source>
        <dbReference type="ARBA" id="ARBA00023026"/>
    </source>
</evidence>
<comment type="caution">
    <text evidence="5">The sequence shown here is derived from an EMBL/GenBank/DDBJ whole genome shotgun (WGS) entry which is preliminary data.</text>
</comment>
<name>A0AAJ0CL71_9HYPO</name>
<dbReference type="PROSITE" id="PS51910">
    <property type="entry name" value="GH18_2"/>
    <property type="match status" value="1"/>
</dbReference>
<proteinExistence type="inferred from homology"/>
<keyword evidence="3" id="KW-0843">Virulence</keyword>
<dbReference type="Gene3D" id="3.10.50.10">
    <property type="match status" value="1"/>
</dbReference>
<dbReference type="Gene3D" id="3.20.20.80">
    <property type="entry name" value="Glycosidases"/>
    <property type="match status" value="1"/>
</dbReference>
<dbReference type="InterPro" id="IPR029070">
    <property type="entry name" value="Chitinase_insertion_sf"/>
</dbReference>
<reference evidence="5" key="1">
    <citation type="submission" date="2023-06" db="EMBL/GenBank/DDBJ databases">
        <title>Conoideocrella luteorostrata (Hypocreales: Clavicipitaceae), a potential biocontrol fungus for elongate hemlock scale in United States Christmas tree production areas.</title>
        <authorList>
            <person name="Barrett H."/>
            <person name="Lovett B."/>
            <person name="Macias A.M."/>
            <person name="Stajich J.E."/>
            <person name="Kasson M.T."/>
        </authorList>
    </citation>
    <scope>NUCLEOTIDE SEQUENCE</scope>
    <source>
        <strain evidence="5">ARSEF 14590</strain>
    </source>
</reference>
<dbReference type="GO" id="GO:0008843">
    <property type="term" value="F:endochitinase activity"/>
    <property type="evidence" value="ECO:0007669"/>
    <property type="project" value="UniProtKB-EC"/>
</dbReference>
<evidence type="ECO:0000256" key="1">
    <source>
        <dbReference type="ARBA" id="ARBA00008682"/>
    </source>
</evidence>
<dbReference type="Proteomes" id="UP001251528">
    <property type="component" value="Unassembled WGS sequence"/>
</dbReference>
<protein>
    <recommendedName>
        <fullName evidence="2">chitinase</fullName>
        <ecNumber evidence="2">3.2.1.14</ecNumber>
    </recommendedName>
</protein>
<dbReference type="EMBL" id="JASWJB010000160">
    <property type="protein sequence ID" value="KAK2594662.1"/>
    <property type="molecule type" value="Genomic_DNA"/>
</dbReference>
<sequence length="190" mass="20696">MTYDIHGVWDSTVKSLGPYAHAHTNLTEIQQALELLWRNNINPGRVVLGLGFYGRSFTMKNPGCLDAGCEFSEGAKGGECTGTPGVLSAAEINKIIKNGATVKFDQKAGVKIVTWDSNQWVSWDDAQTLKLKIEYANQRCLGGTMVWAIDLDDGTLINALGANIKRPKEDVANLTAQLTCFGTGEFRSEL</sequence>
<organism evidence="5 6">
    <name type="scientific">Conoideocrella luteorostrata</name>
    <dbReference type="NCBI Taxonomy" id="1105319"/>
    <lineage>
        <taxon>Eukaryota</taxon>
        <taxon>Fungi</taxon>
        <taxon>Dikarya</taxon>
        <taxon>Ascomycota</taxon>
        <taxon>Pezizomycotina</taxon>
        <taxon>Sordariomycetes</taxon>
        <taxon>Hypocreomycetidae</taxon>
        <taxon>Hypocreales</taxon>
        <taxon>Clavicipitaceae</taxon>
        <taxon>Conoideocrella</taxon>
    </lineage>
</organism>
<dbReference type="SUPFAM" id="SSF51445">
    <property type="entry name" value="(Trans)glycosidases"/>
    <property type="match status" value="1"/>
</dbReference>
<dbReference type="SUPFAM" id="SSF54556">
    <property type="entry name" value="Chitinase insertion domain"/>
    <property type="match status" value="1"/>
</dbReference>
<dbReference type="EC" id="3.2.1.14" evidence="2"/>
<evidence type="ECO:0000256" key="2">
    <source>
        <dbReference type="ARBA" id="ARBA00012729"/>
    </source>
</evidence>
<dbReference type="InterPro" id="IPR001223">
    <property type="entry name" value="Glyco_hydro18_cat"/>
</dbReference>
<dbReference type="InterPro" id="IPR050314">
    <property type="entry name" value="Glycosyl_Hydrlase_18"/>
</dbReference>
<feature type="domain" description="GH18" evidence="4">
    <location>
        <begin position="1"/>
        <end position="167"/>
    </location>
</feature>
<dbReference type="PANTHER" id="PTHR11177:SF333">
    <property type="entry name" value="CHITINASE"/>
    <property type="match status" value="1"/>
</dbReference>